<comment type="caution">
    <text evidence="1">The sequence shown here is derived from an EMBL/GenBank/DDBJ whole genome shotgun (WGS) entry which is preliminary data.</text>
</comment>
<dbReference type="AlphaFoldDB" id="A0A972NK76"/>
<evidence type="ECO:0000313" key="2">
    <source>
        <dbReference type="Proteomes" id="UP000655523"/>
    </source>
</evidence>
<protein>
    <submittedName>
        <fullName evidence="1">Uncharacterized protein</fullName>
    </submittedName>
</protein>
<proteinExistence type="predicted"/>
<evidence type="ECO:0000313" key="1">
    <source>
        <dbReference type="EMBL" id="NPT54397.1"/>
    </source>
</evidence>
<name>A0A972NK76_9BURK</name>
<keyword evidence="2" id="KW-1185">Reference proteome</keyword>
<dbReference type="Proteomes" id="UP000655523">
    <property type="component" value="Unassembled WGS sequence"/>
</dbReference>
<organism evidence="1 2">
    <name type="scientific">Paraburkholderia elongata</name>
    <dbReference type="NCBI Taxonomy" id="2675747"/>
    <lineage>
        <taxon>Bacteria</taxon>
        <taxon>Pseudomonadati</taxon>
        <taxon>Pseudomonadota</taxon>
        <taxon>Betaproteobacteria</taxon>
        <taxon>Burkholderiales</taxon>
        <taxon>Burkholderiaceae</taxon>
        <taxon>Paraburkholderia</taxon>
    </lineage>
</organism>
<reference evidence="1 2" key="1">
    <citation type="submission" date="2019-11" db="EMBL/GenBank/DDBJ databases">
        <title>Metabolism of dissolved organic matter in forest soils.</title>
        <authorList>
            <person name="Cyle K.T."/>
            <person name="Wilhelm R.C."/>
            <person name="Martinez C.E."/>
        </authorList>
    </citation>
    <scope>NUCLEOTIDE SEQUENCE [LARGE SCALE GENOMIC DNA]</scope>
    <source>
        <strain evidence="1 2">5N</strain>
    </source>
</reference>
<gene>
    <name evidence="1" type="ORF">GNZ13_07175</name>
</gene>
<dbReference type="EMBL" id="WOEZ01000037">
    <property type="protein sequence ID" value="NPT54397.1"/>
    <property type="molecule type" value="Genomic_DNA"/>
</dbReference>
<sequence length="242" mass="26787">MSYMKRSLSYHRQMESRAQEEAIMTEGTTSIEAAQLSWAECERHLYPIAASDPLRYQQIIVAVRALADEMHAAESVEQLIAMWPRATAMFSSVAAARGLQAQALPREQIAGAAFALREREIREHIQRSVRRGRIEAARESGAAWVVLDESGKLDSGLLAPYRCTEMHVASGLAVISQVQPDPEHGAAMFVVSVVKLAPLTGELLDATPGIEDWTEHARAEDFMVHRQVIRDRISSRQIANAG</sequence>
<accession>A0A972NK76</accession>
<dbReference type="RefSeq" id="WP_172161822.1">
    <property type="nucleotide sequence ID" value="NZ_WOEZ01000037.1"/>
</dbReference>